<feature type="transmembrane region" description="Helical" evidence="2">
    <location>
        <begin position="12"/>
        <end position="31"/>
    </location>
</feature>
<keyword evidence="2" id="KW-0472">Membrane</keyword>
<gene>
    <name evidence="3" type="ORF">KIPB_004863</name>
</gene>
<comment type="caution">
    <text evidence="3">The sequence shown here is derived from an EMBL/GenBank/DDBJ whole genome shotgun (WGS) entry which is preliminary data.</text>
</comment>
<organism evidence="3 4">
    <name type="scientific">Kipferlia bialata</name>
    <dbReference type="NCBI Taxonomy" id="797122"/>
    <lineage>
        <taxon>Eukaryota</taxon>
        <taxon>Metamonada</taxon>
        <taxon>Carpediemonas-like organisms</taxon>
        <taxon>Kipferlia</taxon>
    </lineage>
</organism>
<dbReference type="Proteomes" id="UP000265618">
    <property type="component" value="Unassembled WGS sequence"/>
</dbReference>
<keyword evidence="2" id="KW-1133">Transmembrane helix</keyword>
<dbReference type="AlphaFoldDB" id="A0A9K3CV54"/>
<accession>A0A9K3CV54</accession>
<keyword evidence="4" id="KW-1185">Reference proteome</keyword>
<feature type="transmembrane region" description="Helical" evidence="2">
    <location>
        <begin position="37"/>
        <end position="56"/>
    </location>
</feature>
<evidence type="ECO:0000256" key="1">
    <source>
        <dbReference type="SAM" id="MobiDB-lite"/>
    </source>
</evidence>
<proteinExistence type="predicted"/>
<feature type="region of interest" description="Disordered" evidence="1">
    <location>
        <begin position="69"/>
        <end position="109"/>
    </location>
</feature>
<evidence type="ECO:0000313" key="4">
    <source>
        <dbReference type="Proteomes" id="UP000265618"/>
    </source>
</evidence>
<name>A0A9K3CV54_9EUKA</name>
<dbReference type="EMBL" id="BDIP01001083">
    <property type="protein sequence ID" value="GIQ83522.1"/>
    <property type="molecule type" value="Genomic_DNA"/>
</dbReference>
<sequence>MLALSGLYRVDWFYLGMWKTGLCQLALTLLAQLIPEVALISVAWYLIDMVCLCWLMNTATVRNAVQDMQAKDQKDMTNKQAVQDSRQMRDMQRQRQRQMHNATAPQQQPMQLNPQGIMTQQQMAMGGGVHSYSSMVPIQTQGVTGPVMSAQAMQMQMQMPGAPMPQQTVPMGMYK</sequence>
<keyword evidence="2" id="KW-0812">Transmembrane</keyword>
<feature type="compositionally biased region" description="Polar residues" evidence="1">
    <location>
        <begin position="100"/>
        <end position="109"/>
    </location>
</feature>
<evidence type="ECO:0000256" key="2">
    <source>
        <dbReference type="SAM" id="Phobius"/>
    </source>
</evidence>
<protein>
    <submittedName>
        <fullName evidence="3">Uncharacterized protein</fullName>
    </submittedName>
</protein>
<reference evidence="3 4" key="1">
    <citation type="journal article" date="2018" name="PLoS ONE">
        <title>The draft genome of Kipferlia bialata reveals reductive genome evolution in fornicate parasites.</title>
        <authorList>
            <person name="Tanifuji G."/>
            <person name="Takabayashi S."/>
            <person name="Kume K."/>
            <person name="Takagi M."/>
            <person name="Nakayama T."/>
            <person name="Kamikawa R."/>
            <person name="Inagaki Y."/>
            <person name="Hashimoto T."/>
        </authorList>
    </citation>
    <scope>NUCLEOTIDE SEQUENCE [LARGE SCALE GENOMIC DNA]</scope>
    <source>
        <strain evidence="3">NY0173</strain>
    </source>
</reference>
<evidence type="ECO:0000313" key="3">
    <source>
        <dbReference type="EMBL" id="GIQ83522.1"/>
    </source>
</evidence>